<protein>
    <submittedName>
        <fullName evidence="1">Uncharacterized protein</fullName>
    </submittedName>
</protein>
<proteinExistence type="predicted"/>
<name>A0ABN1MV08_9BACT</name>
<comment type="caution">
    <text evidence="1">The sequence shown here is derived from an EMBL/GenBank/DDBJ whole genome shotgun (WGS) entry which is preliminary data.</text>
</comment>
<evidence type="ECO:0000313" key="1">
    <source>
        <dbReference type="EMBL" id="GAA0877233.1"/>
    </source>
</evidence>
<sequence length="66" mass="7464">MTCIGLEKEWGTVFMSTNIGKKPEWMSLGAKIKGVESFFDQVNPTRLIVETFRYPFANICMTSIAV</sequence>
<keyword evidence="2" id="KW-1185">Reference proteome</keyword>
<gene>
    <name evidence="1" type="ORF">GCM10009119_02010</name>
</gene>
<dbReference type="Proteomes" id="UP001500469">
    <property type="component" value="Unassembled WGS sequence"/>
</dbReference>
<evidence type="ECO:0000313" key="2">
    <source>
        <dbReference type="Proteomes" id="UP001500469"/>
    </source>
</evidence>
<organism evidence="1 2">
    <name type="scientific">Algoriphagus jejuensis</name>
    <dbReference type="NCBI Taxonomy" id="419934"/>
    <lineage>
        <taxon>Bacteria</taxon>
        <taxon>Pseudomonadati</taxon>
        <taxon>Bacteroidota</taxon>
        <taxon>Cytophagia</taxon>
        <taxon>Cytophagales</taxon>
        <taxon>Cyclobacteriaceae</taxon>
        <taxon>Algoriphagus</taxon>
    </lineage>
</organism>
<dbReference type="EMBL" id="BAAAFI010000001">
    <property type="protein sequence ID" value="GAA0877233.1"/>
    <property type="molecule type" value="Genomic_DNA"/>
</dbReference>
<accession>A0ABN1MV08</accession>
<reference evidence="1 2" key="1">
    <citation type="journal article" date="2019" name="Int. J. Syst. Evol. Microbiol.">
        <title>The Global Catalogue of Microorganisms (GCM) 10K type strain sequencing project: providing services to taxonomists for standard genome sequencing and annotation.</title>
        <authorList>
            <consortium name="The Broad Institute Genomics Platform"/>
            <consortium name="The Broad Institute Genome Sequencing Center for Infectious Disease"/>
            <person name="Wu L."/>
            <person name="Ma J."/>
        </authorList>
    </citation>
    <scope>NUCLEOTIDE SEQUENCE [LARGE SCALE GENOMIC DNA]</scope>
    <source>
        <strain evidence="1 2">JCM 16112</strain>
    </source>
</reference>